<dbReference type="PANTHER" id="PTHR47419">
    <property type="entry name" value="DROMYOSUPPRESSIN RECEPTOR RELATED-RELATED"/>
    <property type="match status" value="1"/>
</dbReference>
<dbReference type="Proteomes" id="UP000829354">
    <property type="component" value="Chromosome V"/>
</dbReference>
<feature type="transmembrane region" description="Helical" evidence="5">
    <location>
        <begin position="335"/>
        <end position="357"/>
    </location>
</feature>
<feature type="transmembrane region" description="Helical" evidence="5">
    <location>
        <begin position="447"/>
        <end position="470"/>
    </location>
</feature>
<feature type="domain" description="G-protein coupled receptors family 1 profile" evidence="6">
    <location>
        <begin position="399"/>
        <end position="499"/>
    </location>
</feature>
<evidence type="ECO:0000313" key="8">
    <source>
        <dbReference type="Proteomes" id="UP000829354"/>
    </source>
</evidence>
<feature type="transmembrane region" description="Helical" evidence="5">
    <location>
        <begin position="76"/>
        <end position="97"/>
    </location>
</feature>
<dbReference type="AlphaFoldDB" id="A0AAE9F8U0"/>
<dbReference type="SUPFAM" id="SSF81321">
    <property type="entry name" value="Family A G protein-coupled receptor-like"/>
    <property type="match status" value="2"/>
</dbReference>
<dbReference type="CDD" id="cd14978">
    <property type="entry name" value="7tmA_FMRFamide_R-like"/>
    <property type="match status" value="1"/>
</dbReference>
<feature type="transmembrane region" description="Helical" evidence="5">
    <location>
        <begin position="264"/>
        <end position="290"/>
    </location>
</feature>
<dbReference type="GO" id="GO:0016020">
    <property type="term" value="C:membrane"/>
    <property type="evidence" value="ECO:0007669"/>
    <property type="project" value="UniProtKB-SubCell"/>
</dbReference>
<sequence length="542" mass="61139">MASELNCTQFWEPYPEPGTDEAGNSTVPWLITSAVKAYRPYHYYLLTSIVIFSFFANILIVIVLSHKDMRRSGVNVTMLLIAVCDFGCSVSGLAQLYLRNYSDNYSSYLTANSQIAVDYLAVAFHASSLYLAVGMAFCRVMSLNFANKNRHVWQSPNYALRVACALCSPVFVVATFVIFINAAKETEEDGIYLDVSDLSLASACLFMKCSLVASGFLFKILPCITMLFFSVFLLQQIDEGKQSSNVAAHNRENKRKKIDRSSRFIQFVLVVFLITESPQGAFSILGGFAIIDYINVYRPYHYYLLTSVVVFAFFANILIVTVLSNKEMRSSGINVTMMLIAVCDLGCASSGLCQQFLRRYSDLYSSYQTAYAQIIVDYFQVAFHAASLYLAAGLAFCRVILPCIVMMILSILILLKIKEAQKKSNSIAHNQRNKDAQIDRSSRFIQFLLVVFVVTEFPQGFFSILGGLSINDYINYYQHLSIFMNLLAFFNTTTSFIIYSALSSKFRQLFWRLFIPRFISNRFTRNRAVVVMPSTVLSSNAV</sequence>
<evidence type="ECO:0000256" key="4">
    <source>
        <dbReference type="ARBA" id="ARBA00023136"/>
    </source>
</evidence>
<dbReference type="PANTHER" id="PTHR47419:SF2">
    <property type="entry name" value="G-PROTEIN COUPLED RECEPTORS FAMILY 1 PROFILE DOMAIN-CONTAINING PROTEIN"/>
    <property type="match status" value="1"/>
</dbReference>
<dbReference type="EMBL" id="CP092624">
    <property type="protein sequence ID" value="UMM36172.1"/>
    <property type="molecule type" value="Genomic_DNA"/>
</dbReference>
<reference evidence="7 8" key="1">
    <citation type="submission" date="2022-04" db="EMBL/GenBank/DDBJ databases">
        <title>Chromosome-level reference genomes for two strains of Caenorhabditis briggsae: an improved platform for comparative genomics.</title>
        <authorList>
            <person name="Stevens L."/>
            <person name="Andersen E."/>
        </authorList>
    </citation>
    <scope>NUCLEOTIDE SEQUENCE [LARGE SCALE GENOMIC DNA]</scope>
    <source>
        <strain evidence="7">VX34</strain>
        <tissue evidence="7">Whole-organism</tissue>
    </source>
</reference>
<accession>A0AAE9F8U0</accession>
<dbReference type="InterPro" id="IPR019427">
    <property type="entry name" value="7TM_GPCR_serpentine_rcpt_Srw"/>
</dbReference>
<feature type="transmembrane region" description="Helical" evidence="5">
    <location>
        <begin position="158"/>
        <end position="180"/>
    </location>
</feature>
<evidence type="ECO:0000256" key="3">
    <source>
        <dbReference type="ARBA" id="ARBA00022989"/>
    </source>
</evidence>
<gene>
    <name evidence="7" type="ORF">L5515_008457</name>
</gene>
<dbReference type="PROSITE" id="PS50262">
    <property type="entry name" value="G_PROTEIN_RECEP_F1_2"/>
    <property type="match status" value="2"/>
</dbReference>
<dbReference type="InterPro" id="IPR017452">
    <property type="entry name" value="GPCR_Rhodpsn_7TM"/>
</dbReference>
<dbReference type="Gene3D" id="1.20.1070.10">
    <property type="entry name" value="Rhodopsin 7-helix transmembrane proteins"/>
    <property type="match status" value="3"/>
</dbReference>
<dbReference type="Pfam" id="PF10324">
    <property type="entry name" value="7TM_GPCR_Srw"/>
    <property type="match status" value="2"/>
</dbReference>
<feature type="transmembrane region" description="Helical" evidence="5">
    <location>
        <begin position="482"/>
        <end position="502"/>
    </location>
</feature>
<feature type="transmembrane region" description="Helical" evidence="5">
    <location>
        <begin position="200"/>
        <end position="233"/>
    </location>
</feature>
<evidence type="ECO:0000313" key="7">
    <source>
        <dbReference type="EMBL" id="UMM36172.1"/>
    </source>
</evidence>
<name>A0AAE9F8U0_CAEBR</name>
<proteinExistence type="predicted"/>
<evidence type="ECO:0000256" key="2">
    <source>
        <dbReference type="ARBA" id="ARBA00022692"/>
    </source>
</evidence>
<keyword evidence="4 5" id="KW-0472">Membrane</keyword>
<feature type="transmembrane region" description="Helical" evidence="5">
    <location>
        <begin position="388"/>
        <end position="415"/>
    </location>
</feature>
<comment type="subcellular location">
    <subcellularLocation>
        <location evidence="1">Membrane</location>
    </subcellularLocation>
</comment>
<evidence type="ECO:0000259" key="6">
    <source>
        <dbReference type="PROSITE" id="PS50262"/>
    </source>
</evidence>
<protein>
    <recommendedName>
        <fullName evidence="6">G-protein coupled receptors family 1 profile domain-containing protein</fullName>
    </recommendedName>
</protein>
<feature type="transmembrane region" description="Helical" evidence="5">
    <location>
        <begin position="117"/>
        <end position="137"/>
    </location>
</feature>
<evidence type="ECO:0000256" key="1">
    <source>
        <dbReference type="ARBA" id="ARBA00004370"/>
    </source>
</evidence>
<dbReference type="GO" id="GO:0008528">
    <property type="term" value="F:G protein-coupled peptide receptor activity"/>
    <property type="evidence" value="ECO:0007669"/>
    <property type="project" value="InterPro"/>
</dbReference>
<evidence type="ECO:0000256" key="5">
    <source>
        <dbReference type="SAM" id="Phobius"/>
    </source>
</evidence>
<feature type="transmembrane region" description="Helical" evidence="5">
    <location>
        <begin position="43"/>
        <end position="64"/>
    </location>
</feature>
<organism evidence="7 8">
    <name type="scientific">Caenorhabditis briggsae</name>
    <dbReference type="NCBI Taxonomy" id="6238"/>
    <lineage>
        <taxon>Eukaryota</taxon>
        <taxon>Metazoa</taxon>
        <taxon>Ecdysozoa</taxon>
        <taxon>Nematoda</taxon>
        <taxon>Chromadorea</taxon>
        <taxon>Rhabditida</taxon>
        <taxon>Rhabditina</taxon>
        <taxon>Rhabditomorpha</taxon>
        <taxon>Rhabditoidea</taxon>
        <taxon>Rhabditidae</taxon>
        <taxon>Peloderinae</taxon>
        <taxon>Caenorhabditis</taxon>
    </lineage>
</organism>
<feature type="transmembrane region" description="Helical" evidence="5">
    <location>
        <begin position="302"/>
        <end position="323"/>
    </location>
</feature>
<keyword evidence="2 5" id="KW-0812">Transmembrane</keyword>
<keyword evidence="8" id="KW-1185">Reference proteome</keyword>
<keyword evidence="3 5" id="KW-1133">Transmembrane helix</keyword>
<feature type="domain" description="G-protein coupled receptors family 1 profile" evidence="6">
    <location>
        <begin position="56"/>
        <end position="320"/>
    </location>
</feature>